<name>A0A4C1V0X0_EUMVA</name>
<feature type="signal peptide" evidence="2">
    <location>
        <begin position="1"/>
        <end position="19"/>
    </location>
</feature>
<proteinExistence type="predicted"/>
<dbReference type="EMBL" id="BGZK01000253">
    <property type="protein sequence ID" value="GBP31907.1"/>
    <property type="molecule type" value="Genomic_DNA"/>
</dbReference>
<comment type="caution">
    <text evidence="3">The sequence shown here is derived from an EMBL/GenBank/DDBJ whole genome shotgun (WGS) entry which is preliminary data.</text>
</comment>
<protein>
    <submittedName>
        <fullName evidence="3">Uncharacterized protein</fullName>
    </submittedName>
</protein>
<gene>
    <name evidence="3" type="ORF">EVAR_18445_1</name>
</gene>
<evidence type="ECO:0000313" key="4">
    <source>
        <dbReference type="Proteomes" id="UP000299102"/>
    </source>
</evidence>
<evidence type="ECO:0000256" key="2">
    <source>
        <dbReference type="SAM" id="SignalP"/>
    </source>
</evidence>
<feature type="region of interest" description="Disordered" evidence="1">
    <location>
        <begin position="29"/>
        <end position="83"/>
    </location>
</feature>
<keyword evidence="2" id="KW-0732">Signal</keyword>
<dbReference type="Proteomes" id="UP000299102">
    <property type="component" value="Unassembled WGS sequence"/>
</dbReference>
<sequence>MRSLLFLIGLVGVLAVCGASPAKDDVVEKIPPKAGQTPSAIGSAGAGSTAAAGGAGASKAAPAGPRARRDVGQESDLLPSANDVEASAFGETSQLAGRGRIRVLPAYLG</sequence>
<evidence type="ECO:0000313" key="3">
    <source>
        <dbReference type="EMBL" id="GBP31907.1"/>
    </source>
</evidence>
<dbReference type="OrthoDB" id="7460844at2759"/>
<accession>A0A4C1V0X0</accession>
<dbReference type="AlphaFoldDB" id="A0A4C1V0X0"/>
<evidence type="ECO:0000256" key="1">
    <source>
        <dbReference type="SAM" id="MobiDB-lite"/>
    </source>
</evidence>
<organism evidence="3 4">
    <name type="scientific">Eumeta variegata</name>
    <name type="common">Bagworm moth</name>
    <name type="synonym">Eumeta japonica</name>
    <dbReference type="NCBI Taxonomy" id="151549"/>
    <lineage>
        <taxon>Eukaryota</taxon>
        <taxon>Metazoa</taxon>
        <taxon>Ecdysozoa</taxon>
        <taxon>Arthropoda</taxon>
        <taxon>Hexapoda</taxon>
        <taxon>Insecta</taxon>
        <taxon>Pterygota</taxon>
        <taxon>Neoptera</taxon>
        <taxon>Endopterygota</taxon>
        <taxon>Lepidoptera</taxon>
        <taxon>Glossata</taxon>
        <taxon>Ditrysia</taxon>
        <taxon>Tineoidea</taxon>
        <taxon>Psychidae</taxon>
        <taxon>Oiketicinae</taxon>
        <taxon>Eumeta</taxon>
    </lineage>
</organism>
<feature type="compositionally biased region" description="Low complexity" evidence="1">
    <location>
        <begin position="38"/>
        <end position="65"/>
    </location>
</feature>
<reference evidence="3 4" key="1">
    <citation type="journal article" date="2019" name="Commun. Biol.">
        <title>The bagworm genome reveals a unique fibroin gene that provides high tensile strength.</title>
        <authorList>
            <person name="Kono N."/>
            <person name="Nakamura H."/>
            <person name="Ohtoshi R."/>
            <person name="Tomita M."/>
            <person name="Numata K."/>
            <person name="Arakawa K."/>
        </authorList>
    </citation>
    <scope>NUCLEOTIDE SEQUENCE [LARGE SCALE GENOMIC DNA]</scope>
</reference>
<keyword evidence="4" id="KW-1185">Reference proteome</keyword>
<feature type="chain" id="PRO_5020021879" evidence="2">
    <location>
        <begin position="20"/>
        <end position="109"/>
    </location>
</feature>